<feature type="repeat" description="RCC1" evidence="2">
    <location>
        <begin position="936"/>
        <end position="986"/>
    </location>
</feature>
<evidence type="ECO:0000256" key="3">
    <source>
        <dbReference type="SAM" id="MobiDB-lite"/>
    </source>
</evidence>
<dbReference type="SUPFAM" id="SSF50985">
    <property type="entry name" value="RCC1/BLIP-II"/>
    <property type="match status" value="2"/>
</dbReference>
<evidence type="ECO:0000259" key="4">
    <source>
        <dbReference type="Pfam" id="PF25390"/>
    </source>
</evidence>
<evidence type="ECO:0000313" key="6">
    <source>
        <dbReference type="Proteomes" id="UP000285301"/>
    </source>
</evidence>
<dbReference type="PROSITE" id="PS00626">
    <property type="entry name" value="RCC1_2"/>
    <property type="match status" value="2"/>
</dbReference>
<feature type="repeat" description="RCC1" evidence="2">
    <location>
        <begin position="771"/>
        <end position="831"/>
    </location>
</feature>
<proteinExistence type="predicted"/>
<dbReference type="InterPro" id="IPR058923">
    <property type="entry name" value="RCC1-like_dom"/>
</dbReference>
<reference evidence="5 6" key="1">
    <citation type="journal article" date="2018" name="Gigascience">
        <title>Genomes of trombidid mites reveal novel predicted allergens and laterally-transferred genes associated with secondary metabolism.</title>
        <authorList>
            <person name="Dong X."/>
            <person name="Chaisiri K."/>
            <person name="Xia D."/>
            <person name="Armstrong S.D."/>
            <person name="Fang Y."/>
            <person name="Donnelly M.J."/>
            <person name="Kadowaki T."/>
            <person name="McGarry J.W."/>
            <person name="Darby A.C."/>
            <person name="Makepeace B.L."/>
        </authorList>
    </citation>
    <scope>NUCLEOTIDE SEQUENCE [LARGE SCALE GENOMIC DNA]</scope>
    <source>
        <strain evidence="5">UoL-WK</strain>
    </source>
</reference>
<evidence type="ECO:0000256" key="1">
    <source>
        <dbReference type="ARBA" id="ARBA00022737"/>
    </source>
</evidence>
<dbReference type="InterPro" id="IPR009091">
    <property type="entry name" value="RCC1/BLIP-II"/>
</dbReference>
<dbReference type="InterPro" id="IPR051210">
    <property type="entry name" value="Ub_ligase/GEF_domain"/>
</dbReference>
<dbReference type="EMBL" id="NCKU01000807">
    <property type="protein sequence ID" value="RWS14078.1"/>
    <property type="molecule type" value="Genomic_DNA"/>
</dbReference>
<feature type="domain" description="RCC1-like" evidence="4">
    <location>
        <begin position="751"/>
        <end position="998"/>
    </location>
</feature>
<accession>A0A3S3SHD8</accession>
<gene>
    <name evidence="5" type="ORF">B4U79_09134</name>
</gene>
<comment type="caution">
    <text evidence="5">The sequence shown here is derived from an EMBL/GenBank/DDBJ whole genome shotgun (WGS) entry which is preliminary data.</text>
</comment>
<feature type="region of interest" description="Disordered" evidence="3">
    <location>
        <begin position="1006"/>
        <end position="1027"/>
    </location>
</feature>
<dbReference type="STRING" id="1965070.A0A3S3SHD8"/>
<keyword evidence="6" id="KW-1185">Reference proteome</keyword>
<feature type="repeat" description="RCC1" evidence="2">
    <location>
        <begin position="884"/>
        <end position="935"/>
    </location>
</feature>
<dbReference type="InterPro" id="IPR000408">
    <property type="entry name" value="Reg_chr_condens"/>
</dbReference>
<dbReference type="Proteomes" id="UP000285301">
    <property type="component" value="Unassembled WGS sequence"/>
</dbReference>
<dbReference type="PRINTS" id="PR00633">
    <property type="entry name" value="RCCNDNSATION"/>
</dbReference>
<evidence type="ECO:0000256" key="2">
    <source>
        <dbReference type="PROSITE-ProRule" id="PRU00235"/>
    </source>
</evidence>
<feature type="repeat" description="RCC1" evidence="2">
    <location>
        <begin position="988"/>
        <end position="1063"/>
    </location>
</feature>
<feature type="repeat" description="RCC1" evidence="2">
    <location>
        <begin position="1064"/>
        <end position="1112"/>
    </location>
</feature>
<name>A0A3S3SHD8_9ACAR</name>
<dbReference type="Gene3D" id="2.130.10.30">
    <property type="entry name" value="Regulator of chromosome condensation 1/beta-lactamase-inhibitor protein II"/>
    <property type="match status" value="2"/>
</dbReference>
<dbReference type="Pfam" id="PF13540">
    <property type="entry name" value="RCC1_2"/>
    <property type="match status" value="1"/>
</dbReference>
<dbReference type="PANTHER" id="PTHR22870:SF466">
    <property type="entry name" value="ANKYRIN REPEAT-CONTAINING PROTEIN"/>
    <property type="match status" value="1"/>
</dbReference>
<keyword evidence="1" id="KW-0677">Repeat</keyword>
<feature type="compositionally biased region" description="Basic and acidic residues" evidence="3">
    <location>
        <begin position="1014"/>
        <end position="1024"/>
    </location>
</feature>
<dbReference type="Pfam" id="PF25390">
    <property type="entry name" value="WD40_RLD"/>
    <property type="match status" value="1"/>
</dbReference>
<protein>
    <submittedName>
        <fullName evidence="5">X-linked retinitis pigmentosa GTPase regulator-like protein</fullName>
    </submittedName>
</protein>
<dbReference type="PROSITE" id="PS50012">
    <property type="entry name" value="RCC1_3"/>
    <property type="match status" value="6"/>
</dbReference>
<dbReference type="OrthoDB" id="6513315at2759"/>
<sequence length="1479" mass="168161">MFDLFEARKRVHFSLPHNSSDGQLSPQHPSICTVDKCVFHENGSHLILVLVSSVAKTLVFCFADKNHGEQNSSNGFAHTTIRNVPLHPSKQVNDLCFNATGTWLLLVLEDRTLLKLAVDNILHAKQPFDKDAVFITTCPILSPVCVVWWTTLDGQQDIAIIGNSFGEITFVNILSTKEIGGTYVPFSVRNFSVIRDKYNVSLLISCKNESQWKLTLEETRRKASRRRGSVTSAEDVEEGNKNYFGCFITNYEESESPLVECWNLKPKLVNTKKSRDSSTEESALLYQFPFLLHLTNSPSDKYLWLKVYSCQEFDYEFSSPMSSFIIPKNYIDFVMKIIVITERIILTVKGNFCYLLSKEFCDSKKQKEAKCCIQEFDFGEEQILCCFKSMKVDDDNLLDHFLLITSQGVYELLPKTKCETQFINLLSSPSEAGISKAEKFASMLRLNVNVLYEKAADICLKKRQFPQAVRFYQLSKTPQLKRIANFIAYGYFAEVIAYVQVLFSSRSHEVVDVDKLHFANIAVNCLIQEILEKRKEECQNIINALRNFIIENPYYDDQVVIRLLLQYGFFELASLCAETRGQHCSYLYHLINLQSLQSKCVDSGLYEITLSSPYKDVIEEKYKCYSYLRSLTSDNLIQAIIVKPFLLAKTLKTLINVLPYLDLQLLISVASNFDFRMAKVQILLRRVLPNLRQEYLDDNKSDDIVKKSDVLNFYIFVLLMIIRQKELNKKFDRRLINFKSDKDEKKLQSRQPKTEFAVEAGYAHSAAILKGTLYMWGRRKFGNIPYSPDLNISEFENVATPTPITVFSKTMSVSVCKVACGALHTLVLTDCGCFSFGSSKYGQLGVGKELQQTSVPILIEKLVNESISEIYCGQYHSLAISSTGFLFTWGWGIHGQLGHSNVENLYFPRVVESLKGKRIVAACGGYCHSLSLDSNGVVYSFGNGLFGQLGNGLNTKCSTPHPITLIKSHIKMISSKYFHSLALASDSKTIYVWGCNPHIIRLQMQASRKTRGKQPSEKLEKTEKSSINSSAHLIPQVVDTKNIMSDIVKISAGNTHCLLLTSEGNIYSWGRGLDGQLGHGASKELKQPTLIIGDRFRDVCASCDFSLAVDMNGSFWGWGLNSFSQLGMESLAVADSANSSLDKKSRKVTIKTNRRLLTFVSGEKSVETQPTKIKFPPNIEFSLDSISIDSRTLVTVVDRHSLAENHLLTTEQSLVFDQTVFASFLINHKQDLDLRTLTNHCLNLENYQSAAFIYETIDQLDLSLEYHLLCLLSFSRNNSEELNDMVELIFAYHISKSILRVNECKKVIKKLYEIWMKNDKKIEELEMIVLHSYERKIENFIFGVVFFHFVQEFDNEIYFSKPFKLNMVSITLQLVKKAEISAFTSQPVMQLMTSDRQYLNFATEKQWQNIVRNFSDSMLSVEDQSGVEFEACSDEMLVFSCNHYFDARTVHSPIESISETKSSEKGVHLCPKCTPFTEG</sequence>
<evidence type="ECO:0000313" key="5">
    <source>
        <dbReference type="EMBL" id="RWS14078.1"/>
    </source>
</evidence>
<organism evidence="5 6">
    <name type="scientific">Dinothrombium tinctorium</name>
    <dbReference type="NCBI Taxonomy" id="1965070"/>
    <lineage>
        <taxon>Eukaryota</taxon>
        <taxon>Metazoa</taxon>
        <taxon>Ecdysozoa</taxon>
        <taxon>Arthropoda</taxon>
        <taxon>Chelicerata</taxon>
        <taxon>Arachnida</taxon>
        <taxon>Acari</taxon>
        <taxon>Acariformes</taxon>
        <taxon>Trombidiformes</taxon>
        <taxon>Prostigmata</taxon>
        <taxon>Anystina</taxon>
        <taxon>Parasitengona</taxon>
        <taxon>Trombidioidea</taxon>
        <taxon>Trombidiidae</taxon>
        <taxon>Dinothrombium</taxon>
    </lineage>
</organism>
<feature type="repeat" description="RCC1" evidence="2">
    <location>
        <begin position="831"/>
        <end position="883"/>
    </location>
</feature>
<dbReference type="PANTHER" id="PTHR22870">
    <property type="entry name" value="REGULATOR OF CHROMOSOME CONDENSATION"/>
    <property type="match status" value="1"/>
</dbReference>